<dbReference type="Proteomes" id="UP000765509">
    <property type="component" value="Unassembled WGS sequence"/>
</dbReference>
<dbReference type="EMBL" id="AVOT02013094">
    <property type="protein sequence ID" value="MBW0495429.1"/>
    <property type="molecule type" value="Genomic_DNA"/>
</dbReference>
<reference evidence="2" key="1">
    <citation type="submission" date="2021-03" db="EMBL/GenBank/DDBJ databases">
        <title>Draft genome sequence of rust myrtle Austropuccinia psidii MF-1, a brazilian biotype.</title>
        <authorList>
            <person name="Quecine M.C."/>
            <person name="Pachon D.M.R."/>
            <person name="Bonatelli M.L."/>
            <person name="Correr F.H."/>
            <person name="Franceschini L.M."/>
            <person name="Leite T.F."/>
            <person name="Margarido G.R.A."/>
            <person name="Almeida C.A."/>
            <person name="Ferrarezi J.A."/>
            <person name="Labate C.A."/>
        </authorList>
    </citation>
    <scope>NUCLEOTIDE SEQUENCE</scope>
    <source>
        <strain evidence="2">MF-1</strain>
    </source>
</reference>
<name>A0A9Q3HA86_9BASI</name>
<organism evidence="2 3">
    <name type="scientific">Austropuccinia psidii MF-1</name>
    <dbReference type="NCBI Taxonomy" id="1389203"/>
    <lineage>
        <taxon>Eukaryota</taxon>
        <taxon>Fungi</taxon>
        <taxon>Dikarya</taxon>
        <taxon>Basidiomycota</taxon>
        <taxon>Pucciniomycotina</taxon>
        <taxon>Pucciniomycetes</taxon>
        <taxon>Pucciniales</taxon>
        <taxon>Sphaerophragmiaceae</taxon>
        <taxon>Austropuccinia</taxon>
    </lineage>
</organism>
<proteinExistence type="predicted"/>
<dbReference type="AlphaFoldDB" id="A0A9Q3HA86"/>
<feature type="region of interest" description="Disordered" evidence="1">
    <location>
        <begin position="67"/>
        <end position="91"/>
    </location>
</feature>
<feature type="compositionally biased region" description="Basic and acidic residues" evidence="1">
    <location>
        <begin position="12"/>
        <end position="28"/>
    </location>
</feature>
<protein>
    <submittedName>
        <fullName evidence="2">Uncharacterized protein</fullName>
    </submittedName>
</protein>
<keyword evidence="3" id="KW-1185">Reference proteome</keyword>
<accession>A0A9Q3HA86</accession>
<comment type="caution">
    <text evidence="2">The sequence shown here is derived from an EMBL/GenBank/DDBJ whole genome shotgun (WGS) entry which is preliminary data.</text>
</comment>
<evidence type="ECO:0000313" key="3">
    <source>
        <dbReference type="Proteomes" id="UP000765509"/>
    </source>
</evidence>
<feature type="region of interest" description="Disordered" evidence="1">
    <location>
        <begin position="1"/>
        <end position="43"/>
    </location>
</feature>
<sequence>MAQKGHLGLNPHNEKGQDRNPGDGERIYRPPRPNCSGMAWGQGLWKRPQGANEQDMAYGAKTSRIVKVSHGGKGDPGWPIGHKNINMTSWP</sequence>
<evidence type="ECO:0000256" key="1">
    <source>
        <dbReference type="SAM" id="MobiDB-lite"/>
    </source>
</evidence>
<gene>
    <name evidence="2" type="ORF">O181_035144</name>
</gene>
<evidence type="ECO:0000313" key="2">
    <source>
        <dbReference type="EMBL" id="MBW0495429.1"/>
    </source>
</evidence>